<keyword evidence="2" id="KW-1185">Reference proteome</keyword>
<protein>
    <submittedName>
        <fullName evidence="1">Uncharacterized protein</fullName>
    </submittedName>
</protein>
<proteinExistence type="predicted"/>
<organism evidence="1 2">
    <name type="scientific">Hanamia caeni</name>
    <dbReference type="NCBI Taxonomy" id="2294116"/>
    <lineage>
        <taxon>Bacteria</taxon>
        <taxon>Pseudomonadati</taxon>
        <taxon>Bacteroidota</taxon>
        <taxon>Chitinophagia</taxon>
        <taxon>Chitinophagales</taxon>
        <taxon>Chitinophagaceae</taxon>
        <taxon>Hanamia</taxon>
    </lineage>
</organism>
<dbReference type="AlphaFoldDB" id="A0A3M9N6K1"/>
<evidence type="ECO:0000313" key="2">
    <source>
        <dbReference type="Proteomes" id="UP000267223"/>
    </source>
</evidence>
<evidence type="ECO:0000313" key="1">
    <source>
        <dbReference type="EMBL" id="RNI33431.1"/>
    </source>
</evidence>
<reference evidence="1 2" key="1">
    <citation type="submission" date="2018-11" db="EMBL/GenBank/DDBJ databases">
        <title>Draft genome sequence of Ferruginibacter sp. BO-59.</title>
        <authorList>
            <person name="Im W.T."/>
        </authorList>
    </citation>
    <scope>NUCLEOTIDE SEQUENCE [LARGE SCALE GENOMIC DNA]</scope>
    <source>
        <strain evidence="1 2">BO-59</strain>
    </source>
</reference>
<sequence>IKNYSDEQSRSYEVILYLEIASANELFFHLEIFLLPRNDAAVLSLYDLRIYLLTCKLFFRTSQIGGNGRGN</sequence>
<feature type="non-terminal residue" evidence="1">
    <location>
        <position position="1"/>
    </location>
</feature>
<dbReference type="EMBL" id="RJJR01000020">
    <property type="protein sequence ID" value="RNI33431.1"/>
    <property type="molecule type" value="Genomic_DNA"/>
</dbReference>
<comment type="caution">
    <text evidence="1">The sequence shown here is derived from an EMBL/GenBank/DDBJ whole genome shotgun (WGS) entry which is preliminary data.</text>
</comment>
<dbReference type="RefSeq" id="WP_233578056.1">
    <property type="nucleotide sequence ID" value="NZ_RJJR01000020.1"/>
</dbReference>
<name>A0A3M9N6K1_9BACT</name>
<accession>A0A3M9N6K1</accession>
<dbReference type="Proteomes" id="UP000267223">
    <property type="component" value="Unassembled WGS sequence"/>
</dbReference>
<gene>
    <name evidence="1" type="ORF">EFY79_19085</name>
</gene>